<evidence type="ECO:0000259" key="6">
    <source>
        <dbReference type="PROSITE" id="PS51898"/>
    </source>
</evidence>
<evidence type="ECO:0000256" key="1">
    <source>
        <dbReference type="ARBA" id="ARBA00008857"/>
    </source>
</evidence>
<keyword evidence="3" id="KW-0238">DNA-binding</keyword>
<dbReference type="GO" id="GO:0006310">
    <property type="term" value="P:DNA recombination"/>
    <property type="evidence" value="ECO:0007669"/>
    <property type="project" value="UniProtKB-KW"/>
</dbReference>
<evidence type="ECO:0000256" key="4">
    <source>
        <dbReference type="ARBA" id="ARBA00023172"/>
    </source>
</evidence>
<gene>
    <name evidence="7" type="ORF">DNF10_01325</name>
</gene>
<evidence type="ECO:0000313" key="7">
    <source>
        <dbReference type="EMBL" id="PZA05513.1"/>
    </source>
</evidence>
<evidence type="ECO:0000256" key="5">
    <source>
        <dbReference type="SAM" id="Phobius"/>
    </source>
</evidence>
<keyword evidence="2" id="KW-0229">DNA integration</keyword>
<sequence>MKNCNGNGSVYKANGKRRKPWIVRVTTGYSTSGVQIRKIIGSYETKREGQEALLEYLKNPTLFSKITFGEVKKLWWDNYTKKVSTKTTIQTHIYRMRAFDSLENTPIIDLKLFQLQELFDNMTTSSSFKRGCKSILNMIFDFALKNDFIKSNKIQFIEIGKKEKVLERKIFTKEEIEILWLNINMPHVYIILILIYTGMRIGELINLKNTDINLKEKILQIRVSKTSSGVRSIPINSKIIPLFRGNIKEDQVYFVKGDTTEQLSYSTFKPRFNKILKKIGIEKHTIHDTRHTFATLMNNANVNSTSIIKLIGHSDFSITENIYTHKDTEELRKAIEAI</sequence>
<dbReference type="AlphaFoldDB" id="A0A323TZV0"/>
<keyword evidence="5" id="KW-0812">Transmembrane</keyword>
<keyword evidence="5" id="KW-0472">Membrane</keyword>
<organism evidence="7">
    <name type="scientific">Fusobacterium nucleatum</name>
    <dbReference type="NCBI Taxonomy" id="851"/>
    <lineage>
        <taxon>Bacteria</taxon>
        <taxon>Fusobacteriati</taxon>
        <taxon>Fusobacteriota</taxon>
        <taxon>Fusobacteriia</taxon>
        <taxon>Fusobacteriales</taxon>
        <taxon>Fusobacteriaceae</taxon>
        <taxon>Fusobacterium</taxon>
    </lineage>
</organism>
<dbReference type="SUPFAM" id="SSF56349">
    <property type="entry name" value="DNA breaking-rejoining enzymes"/>
    <property type="match status" value="1"/>
</dbReference>
<evidence type="ECO:0000256" key="3">
    <source>
        <dbReference type="ARBA" id="ARBA00023125"/>
    </source>
</evidence>
<reference evidence="7" key="1">
    <citation type="submission" date="2018-06" db="EMBL/GenBank/DDBJ databases">
        <title>Sequence of the Fusobacterium nucleatum str. 12230 genome.</title>
        <authorList>
            <person name="Navarre W."/>
        </authorList>
    </citation>
    <scope>NUCLEOTIDE SEQUENCE [LARGE SCALE GENOMIC DNA]</scope>
    <source>
        <strain evidence="7">12230</strain>
    </source>
</reference>
<keyword evidence="4" id="KW-0233">DNA recombination</keyword>
<dbReference type="InterPro" id="IPR010998">
    <property type="entry name" value="Integrase_recombinase_N"/>
</dbReference>
<dbReference type="EMBL" id="QKOC01000001">
    <property type="protein sequence ID" value="PZA05513.1"/>
    <property type="molecule type" value="Genomic_DNA"/>
</dbReference>
<dbReference type="Pfam" id="PF00589">
    <property type="entry name" value="Phage_integrase"/>
    <property type="match status" value="1"/>
</dbReference>
<dbReference type="InterPro" id="IPR050808">
    <property type="entry name" value="Phage_Integrase"/>
</dbReference>
<feature type="domain" description="Tyr recombinase" evidence="6">
    <location>
        <begin position="166"/>
        <end position="336"/>
    </location>
</feature>
<dbReference type="PANTHER" id="PTHR30629:SF2">
    <property type="entry name" value="PROPHAGE INTEGRASE INTS-RELATED"/>
    <property type="match status" value="1"/>
</dbReference>
<dbReference type="PROSITE" id="PS51898">
    <property type="entry name" value="TYR_RECOMBINASE"/>
    <property type="match status" value="1"/>
</dbReference>
<feature type="transmembrane region" description="Helical" evidence="5">
    <location>
        <begin position="178"/>
        <end position="199"/>
    </location>
</feature>
<dbReference type="CDD" id="cd00796">
    <property type="entry name" value="INT_Rci_Hp1_C"/>
    <property type="match status" value="1"/>
</dbReference>
<dbReference type="InterPro" id="IPR011010">
    <property type="entry name" value="DNA_brk_join_enz"/>
</dbReference>
<proteinExistence type="inferred from homology"/>
<dbReference type="Gene3D" id="1.10.443.10">
    <property type="entry name" value="Intergrase catalytic core"/>
    <property type="match status" value="1"/>
</dbReference>
<dbReference type="GO" id="GO:0015074">
    <property type="term" value="P:DNA integration"/>
    <property type="evidence" value="ECO:0007669"/>
    <property type="project" value="UniProtKB-KW"/>
</dbReference>
<comment type="similarity">
    <text evidence="1">Belongs to the 'phage' integrase family.</text>
</comment>
<keyword evidence="5" id="KW-1133">Transmembrane helix</keyword>
<evidence type="ECO:0000256" key="2">
    <source>
        <dbReference type="ARBA" id="ARBA00022908"/>
    </source>
</evidence>
<accession>A0A323TZV0</accession>
<dbReference type="Gene3D" id="1.10.150.130">
    <property type="match status" value="1"/>
</dbReference>
<dbReference type="InterPro" id="IPR002104">
    <property type="entry name" value="Integrase_catalytic"/>
</dbReference>
<dbReference type="PANTHER" id="PTHR30629">
    <property type="entry name" value="PROPHAGE INTEGRASE"/>
    <property type="match status" value="1"/>
</dbReference>
<dbReference type="InterPro" id="IPR013762">
    <property type="entry name" value="Integrase-like_cat_sf"/>
</dbReference>
<name>A0A323TZV0_FUSNU</name>
<dbReference type="GO" id="GO:0003677">
    <property type="term" value="F:DNA binding"/>
    <property type="evidence" value="ECO:0007669"/>
    <property type="project" value="UniProtKB-KW"/>
</dbReference>
<comment type="caution">
    <text evidence="7">The sequence shown here is derived from an EMBL/GenBank/DDBJ whole genome shotgun (WGS) entry which is preliminary data.</text>
</comment>
<protein>
    <submittedName>
        <fullName evidence="7">Site-specific integrase</fullName>
    </submittedName>
</protein>